<comment type="caution">
    <text evidence="2">The sequence shown here is derived from an EMBL/GenBank/DDBJ whole genome shotgun (WGS) entry which is preliminary data.</text>
</comment>
<dbReference type="Proteomes" id="UP000192769">
    <property type="component" value="Unassembled WGS sequence"/>
</dbReference>
<feature type="transmembrane region" description="Helical" evidence="1">
    <location>
        <begin position="12"/>
        <end position="30"/>
    </location>
</feature>
<keyword evidence="3" id="KW-1185">Reference proteome</keyword>
<keyword evidence="1" id="KW-1133">Transmembrane helix</keyword>
<accession>A0A1V9DDH4</accession>
<proteinExistence type="predicted"/>
<feature type="transmembrane region" description="Helical" evidence="1">
    <location>
        <begin position="107"/>
        <end position="131"/>
    </location>
</feature>
<gene>
    <name evidence="2" type="ORF">B2J69_16865</name>
</gene>
<dbReference type="OrthoDB" id="6614634at2"/>
<keyword evidence="1" id="KW-0472">Membrane</keyword>
<reference evidence="2 3" key="1">
    <citation type="submission" date="2017-02" db="EMBL/GenBank/DDBJ databases">
        <title>Whole genome shotgun sequence of Pantoea agglomerans strain AS1 isolated from a cycad, Zamia floridana in Central Florida, USA.</title>
        <authorList>
            <person name="Lata P."/>
            <person name="Govindarajan S."/>
            <person name="Qi F."/>
            <person name="Li J.-L."/>
            <person name="Maurya S.K."/>
            <person name="Sahoo M.K."/>
        </authorList>
    </citation>
    <scope>NUCLEOTIDE SEQUENCE [LARGE SCALE GENOMIC DNA]</scope>
    <source>
        <strain evidence="2 3">AS1</strain>
    </source>
</reference>
<organism evidence="2 3">
    <name type="scientific">Pantoea latae</name>
    <dbReference type="NCBI Taxonomy" id="1964541"/>
    <lineage>
        <taxon>Bacteria</taxon>
        <taxon>Pseudomonadati</taxon>
        <taxon>Pseudomonadota</taxon>
        <taxon>Gammaproteobacteria</taxon>
        <taxon>Enterobacterales</taxon>
        <taxon>Erwiniaceae</taxon>
        <taxon>Pantoea</taxon>
    </lineage>
</organism>
<dbReference type="AlphaFoldDB" id="A0A1V9DDH4"/>
<sequence length="136" mass="15331">MNDLLSAKATVIIGALAFGFGIASIIASVLNRDRFKEICILYKEKYGNLPAAVLLFDNVNTLYVKVAYSTKVSFIYMPLLWNKSSILTKNDDKDFIRGLPKRLIGPFYVEIYLAVISLLFLIIGVLQMLVIRHGWV</sequence>
<evidence type="ECO:0000313" key="2">
    <source>
        <dbReference type="EMBL" id="OQP31921.1"/>
    </source>
</evidence>
<evidence type="ECO:0000256" key="1">
    <source>
        <dbReference type="SAM" id="Phobius"/>
    </source>
</evidence>
<name>A0A1V9DDH4_9GAMM</name>
<protein>
    <submittedName>
        <fullName evidence="2">Uncharacterized protein</fullName>
    </submittedName>
</protein>
<keyword evidence="1" id="KW-0812">Transmembrane</keyword>
<evidence type="ECO:0000313" key="3">
    <source>
        <dbReference type="Proteomes" id="UP000192769"/>
    </source>
</evidence>
<dbReference type="EMBL" id="MWUE01000025">
    <property type="protein sequence ID" value="OQP31921.1"/>
    <property type="molecule type" value="Genomic_DNA"/>
</dbReference>